<accession>A0ABU7G229</accession>
<evidence type="ECO:0000313" key="2">
    <source>
        <dbReference type="Proteomes" id="UP001310248"/>
    </source>
</evidence>
<dbReference type="Proteomes" id="UP001310248">
    <property type="component" value="Unassembled WGS sequence"/>
</dbReference>
<name>A0ABU7G229_9ALTE</name>
<reference evidence="1 2" key="2">
    <citation type="submission" date="2023-12" db="EMBL/GenBank/DDBJ databases">
        <authorList>
            <consortium name="Cladostephus spongiosus"/>
            <person name="Lorente B."/>
            <person name="Cabral C."/>
            <person name="Frias J."/>
            <person name="Faria J."/>
            <person name="Toubarro D."/>
        </authorList>
    </citation>
    <scope>NUCLEOTIDE SEQUENCE [LARGE SCALE GENOMIC DNA]</scope>
    <source>
        <strain evidence="1 2">ZMCS4</strain>
    </source>
</reference>
<gene>
    <name evidence="1" type="ORF">SNR37_002869</name>
</gene>
<reference evidence="2" key="1">
    <citation type="submission" date="2023-07" db="EMBL/GenBank/DDBJ databases">
        <title>Draft genome sequence of Agarivorans aestuarii strain ZMCS4, a CAZymes producing bacteria isolated from the marine brown algae Clodostephus spongiosus.</title>
        <authorList>
            <person name="Lorente B."/>
            <person name="Cabral C."/>
            <person name="Frias J."/>
            <person name="Faria J."/>
            <person name="Toubarro D."/>
        </authorList>
    </citation>
    <scope>NUCLEOTIDE SEQUENCE [LARGE SCALE GENOMIC DNA]</scope>
    <source>
        <strain evidence="2">ZMCS4</strain>
    </source>
</reference>
<protein>
    <submittedName>
        <fullName evidence="1">DUF4250 domain-containing protein</fullName>
    </submittedName>
</protein>
<organism evidence="1 2">
    <name type="scientific">Agarivorans aestuarii</name>
    <dbReference type="NCBI Taxonomy" id="1563703"/>
    <lineage>
        <taxon>Bacteria</taxon>
        <taxon>Pseudomonadati</taxon>
        <taxon>Pseudomonadota</taxon>
        <taxon>Gammaproteobacteria</taxon>
        <taxon>Alteromonadales</taxon>
        <taxon>Alteromonadaceae</taxon>
        <taxon>Agarivorans</taxon>
    </lineage>
</organism>
<proteinExistence type="predicted"/>
<dbReference type="RefSeq" id="WP_329774746.1">
    <property type="nucleotide sequence ID" value="NZ_JAYDYW010000005.1"/>
</dbReference>
<sequence length="65" mass="7768">MLDQQRVLHMDINILVSIVNMQIRNEFTSFTELCKFYELNQMQLSQRLNQAGYQLQEQQQQFTAA</sequence>
<keyword evidence="2" id="KW-1185">Reference proteome</keyword>
<dbReference type="EMBL" id="JAYDYW010000005">
    <property type="protein sequence ID" value="MEE1673446.1"/>
    <property type="molecule type" value="Genomic_DNA"/>
</dbReference>
<evidence type="ECO:0000313" key="1">
    <source>
        <dbReference type="EMBL" id="MEE1673446.1"/>
    </source>
</evidence>
<dbReference type="InterPro" id="IPR025346">
    <property type="entry name" value="DUF4250"/>
</dbReference>
<comment type="caution">
    <text evidence="1">The sequence shown here is derived from an EMBL/GenBank/DDBJ whole genome shotgun (WGS) entry which is preliminary data.</text>
</comment>
<dbReference type="Pfam" id="PF14056">
    <property type="entry name" value="DUF4250"/>
    <property type="match status" value="1"/>
</dbReference>